<feature type="transmembrane region" description="Helical" evidence="1">
    <location>
        <begin position="305"/>
        <end position="326"/>
    </location>
</feature>
<proteinExistence type="predicted"/>
<feature type="domain" description="TIR" evidence="2">
    <location>
        <begin position="399"/>
        <end position="534"/>
    </location>
</feature>
<dbReference type="PROSITE" id="PS50104">
    <property type="entry name" value="TIR"/>
    <property type="match status" value="1"/>
</dbReference>
<dbReference type="SMART" id="SM00255">
    <property type="entry name" value="TIR"/>
    <property type="match status" value="1"/>
</dbReference>
<dbReference type="InterPro" id="IPR000157">
    <property type="entry name" value="TIR_dom"/>
</dbReference>
<sequence>MGKLKKPKNMATISRLGVYLLIFLVSIILIASITNFWKSLDYYVYKTFYLDDTSSVVLKEKMSLIDLPYHAEDSETFDKGNYRKRLINLLDTIGAQYDANKRPKAVILDIFFTNDKEELEPLDLALKRLKTKGVKVYGVYDMRDYEKKYFENHDAKQARQFYENYFEGFRLHTEFQERLGVLSYSSELKFPTESGGYQFVEALTVKVARDILDESTPLESRDYILPIGTKSNVDAHTITFKHEPGQIGGGTFSKPLNMNDQILIVGSLEEDQLVPINQTGTHLVTWALLDQLNHNQLAKQPLDSIPVIIGLIIFFGLFTVLVFALLFKYVKSLQTKPLVIAILSFVISSVLLMLLGLGILATGKVLPVGLTLISILVAAVLAWRFAYKFLVTGVAEGSEKNDVFISYSHGNSEWVKKNVLEPLESATINGKKLKIFFDEKSIGIGEPFTAKYMWEIVDSKVFIPIISEEYYGKNHCKNEMDLAVKRSVEELIRLMPIVFSYDCVPEAFQHINFTDITVNPNFIEAIKEELAKEI</sequence>
<gene>
    <name evidence="3" type="ORF">ACFS5M_01185</name>
</gene>
<keyword evidence="1" id="KW-0812">Transmembrane</keyword>
<comment type="caution">
    <text evidence="3">The sequence shown here is derived from an EMBL/GenBank/DDBJ whole genome shotgun (WGS) entry which is preliminary data.</text>
</comment>
<reference evidence="4" key="1">
    <citation type="journal article" date="2019" name="Int. J. Syst. Evol. Microbiol.">
        <title>The Global Catalogue of Microorganisms (GCM) 10K type strain sequencing project: providing services to taxonomists for standard genome sequencing and annotation.</title>
        <authorList>
            <consortium name="The Broad Institute Genomics Platform"/>
            <consortium name="The Broad Institute Genome Sequencing Center for Infectious Disease"/>
            <person name="Wu L."/>
            <person name="Ma J."/>
        </authorList>
    </citation>
    <scope>NUCLEOTIDE SEQUENCE [LARGE SCALE GENOMIC DNA]</scope>
    <source>
        <strain evidence="4">KCTC 32141</strain>
    </source>
</reference>
<keyword evidence="4" id="KW-1185">Reference proteome</keyword>
<dbReference type="InterPro" id="IPR035897">
    <property type="entry name" value="Toll_tir_struct_dom_sf"/>
</dbReference>
<evidence type="ECO:0000313" key="4">
    <source>
        <dbReference type="Proteomes" id="UP001597533"/>
    </source>
</evidence>
<organism evidence="3 4">
    <name type="scientific">Lacinutrix iliipiscaria</name>
    <dbReference type="NCBI Taxonomy" id="1230532"/>
    <lineage>
        <taxon>Bacteria</taxon>
        <taxon>Pseudomonadati</taxon>
        <taxon>Bacteroidota</taxon>
        <taxon>Flavobacteriia</taxon>
        <taxon>Flavobacteriales</taxon>
        <taxon>Flavobacteriaceae</taxon>
        <taxon>Lacinutrix</taxon>
    </lineage>
</organism>
<keyword evidence="1" id="KW-1133">Transmembrane helix</keyword>
<evidence type="ECO:0000259" key="2">
    <source>
        <dbReference type="PROSITE" id="PS50104"/>
    </source>
</evidence>
<feature type="transmembrane region" description="Helical" evidence="1">
    <location>
        <begin position="16"/>
        <end position="37"/>
    </location>
</feature>
<feature type="transmembrane region" description="Helical" evidence="1">
    <location>
        <begin position="338"/>
        <end position="359"/>
    </location>
</feature>
<dbReference type="EMBL" id="JBHUOV010000001">
    <property type="protein sequence ID" value="MFD2822262.1"/>
    <property type="molecule type" value="Genomic_DNA"/>
</dbReference>
<protein>
    <submittedName>
        <fullName evidence="3">Toll/interleukin-1 receptor domain-containing protein</fullName>
    </submittedName>
</protein>
<name>A0ABW5WK71_9FLAO</name>
<keyword evidence="1" id="KW-0472">Membrane</keyword>
<dbReference type="SUPFAM" id="SSF52200">
    <property type="entry name" value="Toll/Interleukin receptor TIR domain"/>
    <property type="match status" value="1"/>
</dbReference>
<evidence type="ECO:0000256" key="1">
    <source>
        <dbReference type="SAM" id="Phobius"/>
    </source>
</evidence>
<feature type="transmembrane region" description="Helical" evidence="1">
    <location>
        <begin position="365"/>
        <end position="383"/>
    </location>
</feature>
<dbReference type="Proteomes" id="UP001597533">
    <property type="component" value="Unassembled WGS sequence"/>
</dbReference>
<keyword evidence="3" id="KW-0675">Receptor</keyword>
<evidence type="ECO:0000313" key="3">
    <source>
        <dbReference type="EMBL" id="MFD2822262.1"/>
    </source>
</evidence>
<accession>A0ABW5WK71</accession>
<dbReference type="Pfam" id="PF13676">
    <property type="entry name" value="TIR_2"/>
    <property type="match status" value="1"/>
</dbReference>
<dbReference type="RefSeq" id="WP_183484629.1">
    <property type="nucleotide sequence ID" value="NZ_JBHUOV010000001.1"/>
</dbReference>
<dbReference type="Gene3D" id="3.40.50.10140">
    <property type="entry name" value="Toll/interleukin-1 receptor homology (TIR) domain"/>
    <property type="match status" value="1"/>
</dbReference>